<dbReference type="PROSITE" id="PS50913">
    <property type="entry name" value="GRIP"/>
    <property type="match status" value="1"/>
</dbReference>
<dbReference type="InterPro" id="IPR051841">
    <property type="entry name" value="MT-Golgi_org_protein"/>
</dbReference>
<comment type="caution">
    <text evidence="8">The sequence shown here is derived from an EMBL/GenBank/DDBJ whole genome shotgun (WGS) entry which is preliminary data.</text>
</comment>
<reference evidence="8" key="1">
    <citation type="journal article" date="2024" name="Gigascience">
        <title>Chromosome-level genome of the poultry shaft louse Menopon gallinae provides insight into the host-switching and adaptive evolution of parasitic lice.</title>
        <authorList>
            <person name="Xu Y."/>
            <person name="Ma L."/>
            <person name="Liu S."/>
            <person name="Liang Y."/>
            <person name="Liu Q."/>
            <person name="He Z."/>
            <person name="Tian L."/>
            <person name="Duan Y."/>
            <person name="Cai W."/>
            <person name="Li H."/>
            <person name="Song F."/>
        </authorList>
    </citation>
    <scope>NUCLEOTIDE SEQUENCE</scope>
    <source>
        <strain evidence="8">Cailab_2023a</strain>
    </source>
</reference>
<feature type="coiled-coil region" evidence="5">
    <location>
        <begin position="1537"/>
        <end position="1592"/>
    </location>
</feature>
<dbReference type="GO" id="GO:0005737">
    <property type="term" value="C:cytoplasm"/>
    <property type="evidence" value="ECO:0007669"/>
    <property type="project" value="UniProtKB-SubCell"/>
</dbReference>
<feature type="coiled-coil region" evidence="5">
    <location>
        <begin position="827"/>
        <end position="924"/>
    </location>
</feature>
<dbReference type="Pfam" id="PF01465">
    <property type="entry name" value="GRIP"/>
    <property type="match status" value="1"/>
</dbReference>
<gene>
    <name evidence="8" type="ORF">PYX00_002312</name>
</gene>
<keyword evidence="4 5" id="KW-0175">Coiled coil</keyword>
<dbReference type="PANTHER" id="PTHR18902">
    <property type="entry name" value="NUCLEAR MITOTIC APPARATUS PROTEIN 1-RELATED"/>
    <property type="match status" value="1"/>
</dbReference>
<dbReference type="EMBL" id="JARGDH010000001">
    <property type="protein sequence ID" value="KAL0281277.1"/>
    <property type="molecule type" value="Genomic_DNA"/>
</dbReference>
<evidence type="ECO:0000313" key="8">
    <source>
        <dbReference type="EMBL" id="KAL0281277.1"/>
    </source>
</evidence>
<protein>
    <recommendedName>
        <fullName evidence="7">GRIP domain-containing protein</fullName>
    </recommendedName>
</protein>
<comment type="subcellular location">
    <subcellularLocation>
        <location evidence="1">Cytoplasm</location>
    </subcellularLocation>
</comment>
<feature type="coiled-coil region" evidence="5">
    <location>
        <begin position="1155"/>
        <end position="1452"/>
    </location>
</feature>
<feature type="domain" description="GRIP" evidence="7">
    <location>
        <begin position="1588"/>
        <end position="1638"/>
    </location>
</feature>
<dbReference type="PANTHER" id="PTHR18902:SF25">
    <property type="entry name" value="GRIP AND COILED-COIL DOMAIN-CONTAINING PROTEIN 2"/>
    <property type="match status" value="1"/>
</dbReference>
<sequence length="1663" mass="194568">MESSDTPTNKRTPLEELSKDELIKKCNNLLLIAKKAKQAKDESSEELKKYKENETKLSSDVAALKEVVESFNKKQTEFAEVQNKHKLSEEKNSELKKDFRKLEEKYASKITECSMLEETLRKLSDKVSKLELVNSEYLEKLNDFKENYAKVDIENKSNIEKLKECQKNDVDLRKKLQMAEEKYIKLEVTLKEFQGKYMDECKSHEELQGTLIRLQNRSSSGRCSSRSSDSLKPVYENQEYDEILEKYNDLMEKNKQNLMEIEKLNRKLNECEKEWSIKYDALNDSYKNVPENWNELVMENEKLHKDFVESEKLKVILKERELECKKLVTELNDKSKLMSEYKNALRENEMLTNRVKDLEMSYNEVTDKLNKRISDYDQLMKDLNKCQAALRTKEAELENEKARHDSNDELNAVNKKLNELISEKTLESQKLVEKITVLERSSNELGAQLDDMTTKHDALQKQLAEHKSLLEAAEEGKSKLTSETRKLSSILDEKDAALGEVNERLKTELAENERLLKELKGHEVNMAELRKNYDSAIMEKDKLIEICQSDKSTEELFKANISKLKEELKALREENDVADKRYKEMEMKLEESRVISELLKKEIDGKCDEYDAFKKEMEFYKLKNNELNKEIQEKEKQCLDYKSRCDELNEAEKQKSDLIENLRKELLSTRDSLTNAEEKLGETLREKDKTNQLLQESFSFESIPLTNDRYKNLLQKYIKDKNVVDSSLLIEDLDNISVEVKKLRNGPTKRDQATEMPELDDRQEHTEGHVRKQEELKEKLMTLGRTATEIRSFKTKINEEVRDSFSRLRTENVKVTQDITRKISEVLSNLQNGNQELLSEMNVMNQALKERGEAISKLEKINESQNQELLEADAKISQLDSKLSEKKKKINQLFEELEQTKSDLENKEKAIKEMEEEIWKLKNSDPHGETLSSSTISRVDEAARLMDVEESFEERYSKLKNIAAKLKKKVTDQQKQLEEERSKSISKTDELQAKISNMQSQIKSLMNLVPEYERLQDEYEEEQKNKSQMKKVLDSANEKIDALKQEVEDLKKEKEKLLNDKSGSENIKKKLSAQIITLKAVIEEEKTKQTKLEKEMEKVEQERTLKEKKLEEEKEKHKATMSLFEKQKMETKNLGVLKLEIAEYEKSVGDLGKKLTMKDDELKELNLLLENQRSQCKLYLDEITHLKSQLTQENERATEASMQVQKFNEESSSREVEFKEKLSEIGFLKNTIEEKKKEVEEMSLELARISQEKLKAEEKCKNTQDHCSREIHSLQDMVGNLQDSLNQRDLELSELKKEFEAYKVRAQSVLRQSQKEMNQSKQRNVMEELEQLRSTSTSLNARLKESGLKMQKLVEENEVFQEEKNRLYTRIQELKNSLAEVRAENQELKQNKQKELEQHGEAMKLQKLQSETLAHCYQKKIEELEASHKAKIEELTKDQEQMQKQFQKLMSSVNERSERRDLAEHKRNLSGFIPVKSDKEMLDVMLLEREECEGSESVESISPQTGNNTNLIPLDQLLNSSDNLEQLEEKRSPVQDINQLNDRLEKSENRIKHLTVLLSEAETDCARLQHLNDVLKEEIRRNQRNIEREQHAQNFEYMKNVVLKFLTLHNTDEKIRLVPVLNTILKLSPEEETVLSNAAKGIVEHSSSNRGWGSYLNIWPSGQ</sequence>
<accession>A0AAW2IG02</accession>
<feature type="coiled-coil region" evidence="5">
    <location>
        <begin position="237"/>
        <end position="274"/>
    </location>
</feature>
<feature type="region of interest" description="Disordered" evidence="6">
    <location>
        <begin position="1495"/>
        <end position="1514"/>
    </location>
</feature>
<feature type="compositionally biased region" description="Basic and acidic residues" evidence="6">
    <location>
        <begin position="748"/>
        <end position="771"/>
    </location>
</feature>
<feature type="coiled-coil region" evidence="5">
    <location>
        <begin position="33"/>
        <end position="196"/>
    </location>
</feature>
<evidence type="ECO:0000256" key="1">
    <source>
        <dbReference type="ARBA" id="ARBA00004496"/>
    </source>
</evidence>
<feature type="coiled-coil region" evidence="5">
    <location>
        <begin position="334"/>
        <end position="693"/>
    </location>
</feature>
<evidence type="ECO:0000256" key="3">
    <source>
        <dbReference type="ARBA" id="ARBA00022553"/>
    </source>
</evidence>
<organism evidence="8">
    <name type="scientific">Menopon gallinae</name>
    <name type="common">poultry shaft louse</name>
    <dbReference type="NCBI Taxonomy" id="328185"/>
    <lineage>
        <taxon>Eukaryota</taxon>
        <taxon>Metazoa</taxon>
        <taxon>Ecdysozoa</taxon>
        <taxon>Arthropoda</taxon>
        <taxon>Hexapoda</taxon>
        <taxon>Insecta</taxon>
        <taxon>Pterygota</taxon>
        <taxon>Neoptera</taxon>
        <taxon>Paraneoptera</taxon>
        <taxon>Psocodea</taxon>
        <taxon>Troctomorpha</taxon>
        <taxon>Phthiraptera</taxon>
        <taxon>Amblycera</taxon>
        <taxon>Menoponidae</taxon>
        <taxon>Menopon</taxon>
    </lineage>
</organism>
<evidence type="ECO:0000256" key="6">
    <source>
        <dbReference type="SAM" id="MobiDB-lite"/>
    </source>
</evidence>
<evidence type="ECO:0000259" key="7">
    <source>
        <dbReference type="PROSITE" id="PS50913"/>
    </source>
</evidence>
<dbReference type="Gene3D" id="1.20.58.60">
    <property type="match status" value="1"/>
</dbReference>
<evidence type="ECO:0000256" key="5">
    <source>
        <dbReference type="SAM" id="Coils"/>
    </source>
</evidence>
<keyword evidence="3" id="KW-0597">Phosphoprotein</keyword>
<keyword evidence="2" id="KW-0963">Cytoplasm</keyword>
<dbReference type="InterPro" id="IPR000237">
    <property type="entry name" value="GRIP_dom"/>
</dbReference>
<proteinExistence type="predicted"/>
<dbReference type="SMART" id="SM00755">
    <property type="entry name" value="Grip"/>
    <property type="match status" value="1"/>
</dbReference>
<evidence type="ECO:0000256" key="2">
    <source>
        <dbReference type="ARBA" id="ARBA00022490"/>
    </source>
</evidence>
<feature type="coiled-coil region" evidence="5">
    <location>
        <begin position="949"/>
        <end position="1127"/>
    </location>
</feature>
<feature type="compositionally biased region" description="Polar residues" evidence="6">
    <location>
        <begin position="1503"/>
        <end position="1514"/>
    </location>
</feature>
<dbReference type="SUPFAM" id="SSF46966">
    <property type="entry name" value="Spectrin repeat"/>
    <property type="match status" value="1"/>
</dbReference>
<evidence type="ECO:0000256" key="4">
    <source>
        <dbReference type="ARBA" id="ARBA00023054"/>
    </source>
</evidence>
<name>A0AAW2IG02_9NEOP</name>
<feature type="region of interest" description="Disordered" evidence="6">
    <location>
        <begin position="744"/>
        <end position="771"/>
    </location>
</feature>